<feature type="transmembrane region" description="Helical" evidence="1">
    <location>
        <begin position="136"/>
        <end position="158"/>
    </location>
</feature>
<dbReference type="STRING" id="47428.A0A284S7P8"/>
<protein>
    <submittedName>
        <fullName evidence="2">Uncharacterized protein</fullName>
    </submittedName>
</protein>
<keyword evidence="1" id="KW-0472">Membrane</keyword>
<organism evidence="2 3">
    <name type="scientific">Armillaria ostoyae</name>
    <name type="common">Armillaria root rot fungus</name>
    <dbReference type="NCBI Taxonomy" id="47428"/>
    <lineage>
        <taxon>Eukaryota</taxon>
        <taxon>Fungi</taxon>
        <taxon>Dikarya</taxon>
        <taxon>Basidiomycota</taxon>
        <taxon>Agaricomycotina</taxon>
        <taxon>Agaricomycetes</taxon>
        <taxon>Agaricomycetidae</taxon>
        <taxon>Agaricales</taxon>
        <taxon>Marasmiineae</taxon>
        <taxon>Physalacriaceae</taxon>
        <taxon>Armillaria</taxon>
    </lineage>
</organism>
<feature type="transmembrane region" description="Helical" evidence="1">
    <location>
        <begin position="23"/>
        <end position="47"/>
    </location>
</feature>
<proteinExistence type="predicted"/>
<name>A0A284S7P8_ARMOS</name>
<dbReference type="OrthoDB" id="2796825at2759"/>
<feature type="transmembrane region" description="Helical" evidence="1">
    <location>
        <begin position="178"/>
        <end position="201"/>
    </location>
</feature>
<dbReference type="AlphaFoldDB" id="A0A284S7P8"/>
<sequence>MARDPYKTDESASSLWFEQAVNATVHIGAIAYGTQLATGFLAVYYVLHSEKKKYVWQSITYVVLLVLLSTIYTACDIHSNEMAWIDERGYSGGPLKYQQEQSNTTTIVVANVTAITITFLADVCMLWRCYILYRGLWIAVVFPALLLLSSTIMGVFLVLQLALPGAAIWKSSTAKISIPYWALSIAFTLLVTLMIVARVLLMRRRIQVTLGPEYGRAYTGIAAMLVECALPYALISFVFIILYGLGNTASNLFVPLMIMVEAMTPQLIIIRVVRGRGLSADAIATTSGQISVMQFHKSVPPGTETTELPGSPMIPLGENVHAMNIAGSLSDSSFEELSKASPR</sequence>
<dbReference type="Proteomes" id="UP000219338">
    <property type="component" value="Unassembled WGS sequence"/>
</dbReference>
<keyword evidence="1" id="KW-0812">Transmembrane</keyword>
<dbReference type="EMBL" id="FUEG01000040">
    <property type="protein sequence ID" value="SJL17010.1"/>
    <property type="molecule type" value="Genomic_DNA"/>
</dbReference>
<evidence type="ECO:0000313" key="2">
    <source>
        <dbReference type="EMBL" id="SJL17010.1"/>
    </source>
</evidence>
<reference evidence="3" key="1">
    <citation type="journal article" date="2017" name="Nat. Ecol. Evol.">
        <title>Genome expansion and lineage-specific genetic innovations in the forest pathogenic fungi Armillaria.</title>
        <authorList>
            <person name="Sipos G."/>
            <person name="Prasanna A.N."/>
            <person name="Walter M.C."/>
            <person name="O'Connor E."/>
            <person name="Balint B."/>
            <person name="Krizsan K."/>
            <person name="Kiss B."/>
            <person name="Hess J."/>
            <person name="Varga T."/>
            <person name="Slot J."/>
            <person name="Riley R."/>
            <person name="Boka B."/>
            <person name="Rigling D."/>
            <person name="Barry K."/>
            <person name="Lee J."/>
            <person name="Mihaltcheva S."/>
            <person name="LaButti K."/>
            <person name="Lipzen A."/>
            <person name="Waldron R."/>
            <person name="Moloney N.M."/>
            <person name="Sperisen C."/>
            <person name="Kredics L."/>
            <person name="Vagvoelgyi C."/>
            <person name="Patrignani A."/>
            <person name="Fitzpatrick D."/>
            <person name="Nagy I."/>
            <person name="Doyle S."/>
            <person name="Anderson J.B."/>
            <person name="Grigoriev I.V."/>
            <person name="Gueldener U."/>
            <person name="Muensterkoetter M."/>
            <person name="Nagy L.G."/>
        </authorList>
    </citation>
    <scope>NUCLEOTIDE SEQUENCE [LARGE SCALE GENOMIC DNA]</scope>
    <source>
        <strain evidence="3">C18/9</strain>
    </source>
</reference>
<accession>A0A284S7P8</accession>
<feature type="transmembrane region" description="Helical" evidence="1">
    <location>
        <begin position="252"/>
        <end position="273"/>
    </location>
</feature>
<gene>
    <name evidence="2" type="ORF">ARMOST_20550</name>
</gene>
<evidence type="ECO:0000313" key="3">
    <source>
        <dbReference type="Proteomes" id="UP000219338"/>
    </source>
</evidence>
<feature type="transmembrane region" description="Helical" evidence="1">
    <location>
        <begin position="221"/>
        <end position="246"/>
    </location>
</feature>
<keyword evidence="3" id="KW-1185">Reference proteome</keyword>
<dbReference type="OMA" id="NEMAWID"/>
<feature type="transmembrane region" description="Helical" evidence="1">
    <location>
        <begin position="54"/>
        <end position="74"/>
    </location>
</feature>
<evidence type="ECO:0000256" key="1">
    <source>
        <dbReference type="SAM" id="Phobius"/>
    </source>
</evidence>
<feature type="transmembrane region" description="Helical" evidence="1">
    <location>
        <begin position="107"/>
        <end position="129"/>
    </location>
</feature>
<keyword evidence="1" id="KW-1133">Transmembrane helix</keyword>